<feature type="region of interest" description="Disordered" evidence="1">
    <location>
        <begin position="155"/>
        <end position="197"/>
    </location>
</feature>
<gene>
    <name evidence="2" type="ORF">PHYSODRAFT_297834</name>
</gene>
<evidence type="ECO:0000313" key="3">
    <source>
        <dbReference type="Proteomes" id="UP000002640"/>
    </source>
</evidence>
<proteinExistence type="predicted"/>
<sequence>MLRLHVSVKTLANRATTKTILCNGHRINVPVDRFGRFPQGTFNCEQLFRLAHKTPINHEQEDAEEETESDEGADDTSLTPVELRYAIPADCGCANIEFVDGDGEEEDCNESVAGSKYQVTYSDSSCIQGTFDPSAYLNCGAASDTYTTCSVTFEADSSDSSFPDDQDDFESESARTESTTEDEEEPSTRLLAQETAASSSAISPRFTTRSLLTLAIVAALALQ</sequence>
<dbReference type="RefSeq" id="XP_009521903.1">
    <property type="nucleotide sequence ID" value="XM_009523608.1"/>
</dbReference>
<protein>
    <submittedName>
        <fullName evidence="2">Uncharacterized protein</fullName>
    </submittedName>
</protein>
<keyword evidence="3" id="KW-1185">Reference proteome</keyword>
<name>G4ZAI9_PHYSP</name>
<dbReference type="KEGG" id="psoj:PHYSODRAFT_297834"/>
<dbReference type="GeneID" id="20641544"/>
<dbReference type="Proteomes" id="UP000002640">
    <property type="component" value="Unassembled WGS sequence"/>
</dbReference>
<dbReference type="InParanoid" id="G4ZAI9"/>
<accession>G4ZAI9</accession>
<evidence type="ECO:0000256" key="1">
    <source>
        <dbReference type="SAM" id="MobiDB-lite"/>
    </source>
</evidence>
<feature type="compositionally biased region" description="Acidic residues" evidence="1">
    <location>
        <begin position="162"/>
        <end position="171"/>
    </location>
</feature>
<evidence type="ECO:0000313" key="2">
    <source>
        <dbReference type="EMBL" id="EGZ19186.1"/>
    </source>
</evidence>
<organism evidence="2 3">
    <name type="scientific">Phytophthora sojae (strain P6497)</name>
    <name type="common">Soybean stem and root rot agent</name>
    <name type="synonym">Phytophthora megasperma f. sp. glycines</name>
    <dbReference type="NCBI Taxonomy" id="1094619"/>
    <lineage>
        <taxon>Eukaryota</taxon>
        <taxon>Sar</taxon>
        <taxon>Stramenopiles</taxon>
        <taxon>Oomycota</taxon>
        <taxon>Peronosporomycetes</taxon>
        <taxon>Peronosporales</taxon>
        <taxon>Peronosporaceae</taxon>
        <taxon>Phytophthora</taxon>
    </lineage>
</organism>
<dbReference type="AlphaFoldDB" id="G4ZAI9"/>
<dbReference type="EMBL" id="JH159153">
    <property type="protein sequence ID" value="EGZ19186.1"/>
    <property type="molecule type" value="Genomic_DNA"/>
</dbReference>
<reference evidence="2 3" key="1">
    <citation type="journal article" date="2006" name="Science">
        <title>Phytophthora genome sequences uncover evolutionary origins and mechanisms of pathogenesis.</title>
        <authorList>
            <person name="Tyler B.M."/>
            <person name="Tripathy S."/>
            <person name="Zhang X."/>
            <person name="Dehal P."/>
            <person name="Jiang R.H."/>
            <person name="Aerts A."/>
            <person name="Arredondo F.D."/>
            <person name="Baxter L."/>
            <person name="Bensasson D."/>
            <person name="Beynon J.L."/>
            <person name="Chapman J."/>
            <person name="Damasceno C.M."/>
            <person name="Dorrance A.E."/>
            <person name="Dou D."/>
            <person name="Dickerman A.W."/>
            <person name="Dubchak I.L."/>
            <person name="Garbelotto M."/>
            <person name="Gijzen M."/>
            <person name="Gordon S.G."/>
            <person name="Govers F."/>
            <person name="Grunwald N.J."/>
            <person name="Huang W."/>
            <person name="Ivors K.L."/>
            <person name="Jones R.W."/>
            <person name="Kamoun S."/>
            <person name="Krampis K."/>
            <person name="Lamour K.H."/>
            <person name="Lee M.K."/>
            <person name="McDonald W.H."/>
            <person name="Medina M."/>
            <person name="Meijer H.J."/>
            <person name="Nordberg E.K."/>
            <person name="Maclean D.J."/>
            <person name="Ospina-Giraldo M.D."/>
            <person name="Morris P.F."/>
            <person name="Phuntumart V."/>
            <person name="Putnam N.H."/>
            <person name="Rash S."/>
            <person name="Rose J.K."/>
            <person name="Sakihama Y."/>
            <person name="Salamov A.A."/>
            <person name="Savidor A."/>
            <person name="Scheuring C.F."/>
            <person name="Smith B.M."/>
            <person name="Sobral B.W."/>
            <person name="Terry A."/>
            <person name="Torto-Alalibo T.A."/>
            <person name="Win J."/>
            <person name="Xu Z."/>
            <person name="Zhang H."/>
            <person name="Grigoriev I.V."/>
            <person name="Rokhsar D.S."/>
            <person name="Boore J.L."/>
        </authorList>
    </citation>
    <scope>NUCLEOTIDE SEQUENCE [LARGE SCALE GENOMIC DNA]</scope>
    <source>
        <strain evidence="2 3">P6497</strain>
    </source>
</reference>